<dbReference type="EMBL" id="JAWHQM010000111">
    <property type="protein sequence ID" value="KAK5637359.1"/>
    <property type="molecule type" value="Genomic_DNA"/>
</dbReference>
<dbReference type="PANTHER" id="PTHR45527">
    <property type="entry name" value="NONRIBOSOMAL PEPTIDE SYNTHETASE"/>
    <property type="match status" value="1"/>
</dbReference>
<accession>A0AAN7UYW8</accession>
<protein>
    <recommendedName>
        <fullName evidence="4">AMP-dependent synthetase/ligase domain-containing protein</fullName>
    </recommendedName>
</protein>
<evidence type="ECO:0000256" key="2">
    <source>
        <dbReference type="ARBA" id="ARBA00022553"/>
    </source>
</evidence>
<dbReference type="GO" id="GO:0043041">
    <property type="term" value="P:amino acid activation for nonribosomal peptide biosynthetic process"/>
    <property type="evidence" value="ECO:0007669"/>
    <property type="project" value="TreeGrafter"/>
</dbReference>
<dbReference type="Proteomes" id="UP001305414">
    <property type="component" value="Unassembled WGS sequence"/>
</dbReference>
<evidence type="ECO:0000313" key="6">
    <source>
        <dbReference type="Proteomes" id="UP001305414"/>
    </source>
</evidence>
<organism evidence="5 6">
    <name type="scientific">Xylaria bambusicola</name>
    <dbReference type="NCBI Taxonomy" id="326684"/>
    <lineage>
        <taxon>Eukaryota</taxon>
        <taxon>Fungi</taxon>
        <taxon>Dikarya</taxon>
        <taxon>Ascomycota</taxon>
        <taxon>Pezizomycotina</taxon>
        <taxon>Sordariomycetes</taxon>
        <taxon>Xylariomycetidae</taxon>
        <taxon>Xylariales</taxon>
        <taxon>Xylariaceae</taxon>
        <taxon>Xylaria</taxon>
    </lineage>
</organism>
<dbReference type="GO" id="GO:0005737">
    <property type="term" value="C:cytoplasm"/>
    <property type="evidence" value="ECO:0007669"/>
    <property type="project" value="TreeGrafter"/>
</dbReference>
<dbReference type="Pfam" id="PF00501">
    <property type="entry name" value="AMP-binding"/>
    <property type="match status" value="1"/>
</dbReference>
<sequence length="147" mass="16050">MESLLRQLSFLVAKLSEPDAGRSVRDICSLTEDDVATISSWNNMAGIDVVDSCVHDLIAKHARQQPDRPAVKAWDGSLSFVELEHLSDKLAYHLANNLGVGPEVIIALCFEKSMWTVVAILSMLKAGSAFVLLDSGLPDTRLEALCR</sequence>
<keyword evidence="1" id="KW-0596">Phosphopantetheine</keyword>
<gene>
    <name evidence="5" type="ORF">RRF57_013071</name>
</gene>
<reference evidence="5 6" key="1">
    <citation type="submission" date="2023-10" db="EMBL/GenBank/DDBJ databases">
        <title>Draft genome sequence of Xylaria bambusicola isolate GMP-LS, the root and basal stem rot pathogen of sugarcane in Indonesia.</title>
        <authorList>
            <person name="Selvaraj P."/>
            <person name="Muralishankar V."/>
            <person name="Muruganantham S."/>
            <person name="Sp S."/>
            <person name="Haryani S."/>
            <person name="Lau K.J.X."/>
            <person name="Naqvi N.I."/>
        </authorList>
    </citation>
    <scope>NUCLEOTIDE SEQUENCE [LARGE SCALE GENOMIC DNA]</scope>
    <source>
        <strain evidence="5">GMP-LS</strain>
    </source>
</reference>
<dbReference type="GO" id="GO:0016874">
    <property type="term" value="F:ligase activity"/>
    <property type="evidence" value="ECO:0007669"/>
    <property type="project" value="UniProtKB-KW"/>
</dbReference>
<evidence type="ECO:0000313" key="5">
    <source>
        <dbReference type="EMBL" id="KAK5637359.1"/>
    </source>
</evidence>
<dbReference type="PANTHER" id="PTHR45527:SF3">
    <property type="entry name" value="SIDEROPHORE SYNTHETASE (EUROFUNG)"/>
    <property type="match status" value="1"/>
</dbReference>
<dbReference type="GO" id="GO:0031177">
    <property type="term" value="F:phosphopantetheine binding"/>
    <property type="evidence" value="ECO:0007669"/>
    <property type="project" value="TreeGrafter"/>
</dbReference>
<dbReference type="InterPro" id="IPR000873">
    <property type="entry name" value="AMP-dep_synth/lig_dom"/>
</dbReference>
<dbReference type="Gene3D" id="3.40.50.12780">
    <property type="entry name" value="N-terminal domain of ligase-like"/>
    <property type="match status" value="1"/>
</dbReference>
<dbReference type="AlphaFoldDB" id="A0AAN7UYW8"/>
<evidence type="ECO:0000259" key="4">
    <source>
        <dbReference type="Pfam" id="PF00501"/>
    </source>
</evidence>
<proteinExistence type="predicted"/>
<evidence type="ECO:0000256" key="1">
    <source>
        <dbReference type="ARBA" id="ARBA00022450"/>
    </source>
</evidence>
<evidence type="ECO:0000256" key="3">
    <source>
        <dbReference type="ARBA" id="ARBA00022598"/>
    </source>
</evidence>
<keyword evidence="3" id="KW-0436">Ligase</keyword>
<keyword evidence="2" id="KW-0597">Phosphoprotein</keyword>
<name>A0AAN7UYW8_9PEZI</name>
<feature type="domain" description="AMP-dependent synthetase/ligase" evidence="4">
    <location>
        <begin position="59"/>
        <end position="145"/>
    </location>
</feature>
<keyword evidence="6" id="KW-1185">Reference proteome</keyword>
<dbReference type="GO" id="GO:0044550">
    <property type="term" value="P:secondary metabolite biosynthetic process"/>
    <property type="evidence" value="ECO:0007669"/>
    <property type="project" value="TreeGrafter"/>
</dbReference>
<dbReference type="SUPFAM" id="SSF56801">
    <property type="entry name" value="Acetyl-CoA synthetase-like"/>
    <property type="match status" value="1"/>
</dbReference>
<dbReference type="InterPro" id="IPR042099">
    <property type="entry name" value="ANL_N_sf"/>
</dbReference>
<comment type="caution">
    <text evidence="5">The sequence shown here is derived from an EMBL/GenBank/DDBJ whole genome shotgun (WGS) entry which is preliminary data.</text>
</comment>